<dbReference type="EMBL" id="CAJOBA010005083">
    <property type="protein sequence ID" value="CAF3732496.1"/>
    <property type="molecule type" value="Genomic_DNA"/>
</dbReference>
<dbReference type="OrthoDB" id="420169at2759"/>
<dbReference type="Gene3D" id="3.30.70.270">
    <property type="match status" value="1"/>
</dbReference>
<accession>A0A814THY6</accession>
<dbReference type="Proteomes" id="UP000663829">
    <property type="component" value="Unassembled WGS sequence"/>
</dbReference>
<evidence type="ECO:0008006" key="6">
    <source>
        <dbReference type="Google" id="ProtNLM"/>
    </source>
</evidence>
<reference evidence="2" key="1">
    <citation type="submission" date="2021-02" db="EMBL/GenBank/DDBJ databases">
        <authorList>
            <person name="Nowell W R."/>
        </authorList>
    </citation>
    <scope>NUCLEOTIDE SEQUENCE</scope>
</reference>
<evidence type="ECO:0000313" key="5">
    <source>
        <dbReference type="Proteomes" id="UP000663829"/>
    </source>
</evidence>
<evidence type="ECO:0000313" key="2">
    <source>
        <dbReference type="EMBL" id="CAF1161632.1"/>
    </source>
</evidence>
<dbReference type="EMBL" id="CAJNOQ010007230">
    <property type="protein sequence ID" value="CAF1161632.1"/>
    <property type="molecule type" value="Genomic_DNA"/>
</dbReference>
<dbReference type="Proteomes" id="UP000677228">
    <property type="component" value="Unassembled WGS sequence"/>
</dbReference>
<proteinExistence type="predicted"/>
<dbReference type="AlphaFoldDB" id="A0A814THY6"/>
<name>A0A814THY6_9BILA</name>
<dbReference type="InterPro" id="IPR043128">
    <property type="entry name" value="Rev_trsase/Diguanyl_cyclase"/>
</dbReference>
<protein>
    <recommendedName>
        <fullName evidence="6">Reverse transcriptase</fullName>
    </recommendedName>
</protein>
<dbReference type="Gene3D" id="3.10.10.10">
    <property type="entry name" value="HIV Type 1 Reverse Transcriptase, subunit A, domain 1"/>
    <property type="match status" value="1"/>
</dbReference>
<dbReference type="SUPFAM" id="SSF56672">
    <property type="entry name" value="DNA/RNA polymerases"/>
    <property type="match status" value="1"/>
</dbReference>
<dbReference type="InterPro" id="IPR043502">
    <property type="entry name" value="DNA/RNA_pol_sf"/>
</dbReference>
<evidence type="ECO:0000313" key="4">
    <source>
        <dbReference type="EMBL" id="CAF3925213.1"/>
    </source>
</evidence>
<evidence type="ECO:0000313" key="3">
    <source>
        <dbReference type="EMBL" id="CAF3732496.1"/>
    </source>
</evidence>
<organism evidence="2 5">
    <name type="scientific">Didymodactylos carnosus</name>
    <dbReference type="NCBI Taxonomy" id="1234261"/>
    <lineage>
        <taxon>Eukaryota</taxon>
        <taxon>Metazoa</taxon>
        <taxon>Spiralia</taxon>
        <taxon>Gnathifera</taxon>
        <taxon>Rotifera</taxon>
        <taxon>Eurotatoria</taxon>
        <taxon>Bdelloidea</taxon>
        <taxon>Philodinida</taxon>
        <taxon>Philodinidae</taxon>
        <taxon>Didymodactylos</taxon>
    </lineage>
</organism>
<dbReference type="EMBL" id="CAJNOK010005076">
    <property type="protein sequence ID" value="CAF0959615.1"/>
    <property type="molecule type" value="Genomic_DNA"/>
</dbReference>
<evidence type="ECO:0000313" key="1">
    <source>
        <dbReference type="EMBL" id="CAF0959615.1"/>
    </source>
</evidence>
<dbReference type="Proteomes" id="UP000681722">
    <property type="component" value="Unassembled WGS sequence"/>
</dbReference>
<comment type="caution">
    <text evidence="2">The sequence shown here is derived from an EMBL/GenBank/DDBJ whole genome shotgun (WGS) entry which is preliminary data.</text>
</comment>
<sequence>MNEEDKENMTFITQDGLWEFNVLLQGVMNGPPTFQRVMHNLIGEWKMGICSSLSRRYLDLLENIWRT</sequence>
<dbReference type="EMBL" id="CAJOBC010007229">
    <property type="protein sequence ID" value="CAF3925213.1"/>
    <property type="molecule type" value="Genomic_DNA"/>
</dbReference>
<dbReference type="Proteomes" id="UP000682733">
    <property type="component" value="Unassembled WGS sequence"/>
</dbReference>
<gene>
    <name evidence="2" type="ORF">GPM918_LOCUS21710</name>
    <name evidence="1" type="ORF">OVA965_LOCUS12564</name>
    <name evidence="4" type="ORF">SRO942_LOCUS21705</name>
    <name evidence="3" type="ORF">TMI583_LOCUS12572</name>
</gene>
<keyword evidence="5" id="KW-1185">Reference proteome</keyword>